<protein>
    <recommendedName>
        <fullName evidence="1">Gfo/Idh/MocA-like oxidoreductase N-terminal domain-containing protein</fullName>
    </recommendedName>
</protein>
<dbReference type="Gene3D" id="3.40.50.720">
    <property type="entry name" value="NAD(P)-binding Rossmann-like Domain"/>
    <property type="match status" value="1"/>
</dbReference>
<evidence type="ECO:0000313" key="2">
    <source>
        <dbReference type="EMBL" id="VVO53509.1"/>
    </source>
</evidence>
<dbReference type="InterPro" id="IPR000683">
    <property type="entry name" value="Gfo/Idh/MocA-like_OxRdtase_N"/>
</dbReference>
<accession>A0A5E7GNX9</accession>
<sequence length="85" mass="8917">MKKVRIALMGAGSIGREHAALIAQHGSTEWVAIADVSDDGKALAQSYGVPCHEPYEAILDETRPDGAVVALPNKLHLAAGLACLR</sequence>
<reference evidence="2 3" key="1">
    <citation type="submission" date="2019-09" db="EMBL/GenBank/DDBJ databases">
        <authorList>
            <person name="Chandra G."/>
            <person name="Truman W A."/>
        </authorList>
    </citation>
    <scope>NUCLEOTIDE SEQUENCE [LARGE SCALE GENOMIC DNA]</scope>
    <source>
        <strain evidence="2">PS880</strain>
    </source>
</reference>
<dbReference type="AlphaFoldDB" id="A0A5E7GNX9"/>
<dbReference type="Pfam" id="PF01408">
    <property type="entry name" value="GFO_IDH_MocA"/>
    <property type="match status" value="1"/>
</dbReference>
<feature type="domain" description="Gfo/Idh/MocA-like oxidoreductase N-terminal" evidence="1">
    <location>
        <begin position="4"/>
        <end position="84"/>
    </location>
</feature>
<organism evidence="2 3">
    <name type="scientific">Pseudomonas fluorescens</name>
    <dbReference type="NCBI Taxonomy" id="294"/>
    <lineage>
        <taxon>Bacteria</taxon>
        <taxon>Pseudomonadati</taxon>
        <taxon>Pseudomonadota</taxon>
        <taxon>Gammaproteobacteria</taxon>
        <taxon>Pseudomonadales</taxon>
        <taxon>Pseudomonadaceae</taxon>
        <taxon>Pseudomonas</taxon>
    </lineage>
</organism>
<proteinExistence type="predicted"/>
<dbReference type="EMBL" id="CABVIH010000002">
    <property type="protein sequence ID" value="VVO53509.1"/>
    <property type="molecule type" value="Genomic_DNA"/>
</dbReference>
<dbReference type="PANTHER" id="PTHR43377:SF8">
    <property type="entry name" value="BLR3664 PROTEIN"/>
    <property type="match status" value="1"/>
</dbReference>
<dbReference type="GO" id="GO:0000166">
    <property type="term" value="F:nucleotide binding"/>
    <property type="evidence" value="ECO:0007669"/>
    <property type="project" value="InterPro"/>
</dbReference>
<gene>
    <name evidence="2" type="ORF">PS880_00422</name>
</gene>
<evidence type="ECO:0000259" key="1">
    <source>
        <dbReference type="Pfam" id="PF01408"/>
    </source>
</evidence>
<dbReference type="OrthoDB" id="9774191at2"/>
<dbReference type="InterPro" id="IPR051450">
    <property type="entry name" value="Gfo/Idh/MocA_Oxidoreductases"/>
</dbReference>
<dbReference type="InterPro" id="IPR036291">
    <property type="entry name" value="NAD(P)-bd_dom_sf"/>
</dbReference>
<evidence type="ECO:0000313" key="3">
    <source>
        <dbReference type="Proteomes" id="UP000375525"/>
    </source>
</evidence>
<name>A0A5E7GNX9_PSEFL</name>
<dbReference type="SUPFAM" id="SSF51735">
    <property type="entry name" value="NAD(P)-binding Rossmann-fold domains"/>
    <property type="match status" value="1"/>
</dbReference>
<dbReference type="Proteomes" id="UP000375525">
    <property type="component" value="Unassembled WGS sequence"/>
</dbReference>
<dbReference type="RefSeq" id="WP_150778414.1">
    <property type="nucleotide sequence ID" value="NZ_CABVIH010000002.1"/>
</dbReference>
<dbReference type="PANTHER" id="PTHR43377">
    <property type="entry name" value="BILIVERDIN REDUCTASE A"/>
    <property type="match status" value="1"/>
</dbReference>